<accession>A0A2J6WHQ6</accession>
<dbReference type="GO" id="GO:0005524">
    <property type="term" value="F:ATP binding"/>
    <property type="evidence" value="ECO:0007669"/>
    <property type="project" value="UniProtKB-UniRule"/>
</dbReference>
<dbReference type="Pfam" id="PF02457">
    <property type="entry name" value="DAC"/>
    <property type="match status" value="1"/>
</dbReference>
<evidence type="ECO:0000256" key="3">
    <source>
        <dbReference type="ARBA" id="ARBA00022679"/>
    </source>
</evidence>
<evidence type="ECO:0000256" key="4">
    <source>
        <dbReference type="ARBA" id="ARBA00022692"/>
    </source>
</evidence>
<dbReference type="PANTHER" id="PTHR34185">
    <property type="entry name" value="DIADENYLATE CYCLASE"/>
    <property type="match status" value="1"/>
</dbReference>
<evidence type="ECO:0000256" key="6">
    <source>
        <dbReference type="ARBA" id="ARBA00022741"/>
    </source>
</evidence>
<keyword evidence="7 10" id="KW-0067">ATP-binding</keyword>
<feature type="transmembrane region" description="Helical" evidence="10">
    <location>
        <begin position="34"/>
        <end position="56"/>
    </location>
</feature>
<evidence type="ECO:0000256" key="5">
    <source>
        <dbReference type="ARBA" id="ARBA00022695"/>
    </source>
</evidence>
<dbReference type="GO" id="GO:0006171">
    <property type="term" value="P:cAMP biosynthetic process"/>
    <property type="evidence" value="ECO:0007669"/>
    <property type="project" value="InterPro"/>
</dbReference>
<comment type="caution">
    <text evidence="10">Lacks conserved residue(s) required for the propagation of feature annotation.</text>
</comment>
<dbReference type="InterPro" id="IPR045585">
    <property type="entry name" value="CdaA_N"/>
</dbReference>
<dbReference type="NCBIfam" id="TIGR00159">
    <property type="entry name" value="diadenylate cyclase CdaA"/>
    <property type="match status" value="1"/>
</dbReference>
<dbReference type="GO" id="GO:0004016">
    <property type="term" value="F:adenylate cyclase activity"/>
    <property type="evidence" value="ECO:0007669"/>
    <property type="project" value="UniProtKB-UniRule"/>
</dbReference>
<feature type="transmembrane region" description="Helical" evidence="10">
    <location>
        <begin position="6"/>
        <end position="27"/>
    </location>
</feature>
<comment type="function">
    <text evidence="10">Catalyzes the condensation of 2 ATP molecules into cyclic di-AMP (c-di-AMP), a second messenger used to regulate differing processes in different bacteria.</text>
</comment>
<evidence type="ECO:0000256" key="2">
    <source>
        <dbReference type="ARBA" id="ARBA00022475"/>
    </source>
</evidence>
<evidence type="ECO:0000256" key="9">
    <source>
        <dbReference type="ARBA" id="ARBA00023136"/>
    </source>
</evidence>
<dbReference type="Pfam" id="PF19293">
    <property type="entry name" value="CdaA_N"/>
    <property type="match status" value="1"/>
</dbReference>
<evidence type="ECO:0000259" key="11">
    <source>
        <dbReference type="PROSITE" id="PS51794"/>
    </source>
</evidence>
<comment type="caution">
    <text evidence="12">The sequence shown here is derived from an EMBL/GenBank/DDBJ whole genome shotgun (WGS) entry which is preliminary data.</text>
</comment>
<dbReference type="FunFam" id="3.40.1700.10:FF:000002">
    <property type="entry name" value="Diadenylate cyclase"/>
    <property type="match status" value="1"/>
</dbReference>
<dbReference type="PIRSF" id="PIRSF004793">
    <property type="entry name" value="UCP004793"/>
    <property type="match status" value="1"/>
</dbReference>
<evidence type="ECO:0000313" key="13">
    <source>
        <dbReference type="Proteomes" id="UP000242881"/>
    </source>
</evidence>
<evidence type="ECO:0000313" key="12">
    <source>
        <dbReference type="EMBL" id="PMP69923.1"/>
    </source>
</evidence>
<dbReference type="HAMAP" id="MF_01499">
    <property type="entry name" value="DacA"/>
    <property type="match status" value="1"/>
</dbReference>
<dbReference type="Proteomes" id="UP000242881">
    <property type="component" value="Unassembled WGS sequence"/>
</dbReference>
<keyword evidence="2 10" id="KW-1003">Cell membrane</keyword>
<evidence type="ECO:0000256" key="7">
    <source>
        <dbReference type="ARBA" id="ARBA00022840"/>
    </source>
</evidence>
<evidence type="ECO:0000256" key="1">
    <source>
        <dbReference type="ARBA" id="ARBA00000877"/>
    </source>
</evidence>
<sequence>MLEIFKSITFVDILDIVIIAFMVYRVLLLIKGTIALRMTLGVIFILIFASFSNFFGFKATSWVLNNLTGYLFLSIIIIFQPEMRRALAVIGDTKVFNKQDKINKGIIDEIVKASTILANKQIGALIVIQREIDLLPYIQVGTTLNSELNKDILVSIFIPYSPLHDGAVIVIDGKIVYAGSILPLTKRVDIDKKFGTRHRAALGITEETDAVCVVVSEERGTISVSYRGNFTSELDADSLKETLSHIFNVDETKEAFDDK</sequence>
<evidence type="ECO:0000256" key="8">
    <source>
        <dbReference type="ARBA" id="ARBA00022989"/>
    </source>
</evidence>
<dbReference type="PANTHER" id="PTHR34185:SF1">
    <property type="entry name" value="DIADENYLATE CYCLASE"/>
    <property type="match status" value="1"/>
</dbReference>
<comment type="similarity">
    <text evidence="10">Belongs to the adenylate cyclase family. DacA/CdaA subfamily.</text>
</comment>
<dbReference type="EMBL" id="PNIN01000061">
    <property type="protein sequence ID" value="PMP69923.1"/>
    <property type="molecule type" value="Genomic_DNA"/>
</dbReference>
<evidence type="ECO:0000256" key="10">
    <source>
        <dbReference type="HAMAP-Rule" id="MF_01499"/>
    </source>
</evidence>
<dbReference type="PROSITE" id="PS51794">
    <property type="entry name" value="DAC"/>
    <property type="match status" value="1"/>
</dbReference>
<name>A0A2J6WHQ6_9BACT</name>
<protein>
    <recommendedName>
        <fullName evidence="10">Diadenylate cyclase</fullName>
        <shortName evidence="10">DAC</shortName>
        <ecNumber evidence="10">2.7.7.85</ecNumber>
    </recommendedName>
    <alternativeName>
        <fullName evidence="10">Cyclic-di-AMP synthase</fullName>
        <shortName evidence="10">c-di-AMP synthase</shortName>
    </alternativeName>
</protein>
<keyword evidence="5 10" id="KW-0548">Nucleotidyltransferase</keyword>
<dbReference type="AlphaFoldDB" id="A0A2J6WHQ6"/>
<organism evidence="12 13">
    <name type="scientific">Calditerrivibrio nitroreducens</name>
    <dbReference type="NCBI Taxonomy" id="477976"/>
    <lineage>
        <taxon>Bacteria</taxon>
        <taxon>Pseudomonadati</taxon>
        <taxon>Deferribacterota</taxon>
        <taxon>Deferribacteres</taxon>
        <taxon>Deferribacterales</taxon>
        <taxon>Calditerrivibrionaceae</taxon>
    </lineage>
</organism>
<reference evidence="12 13" key="1">
    <citation type="submission" date="2018-01" db="EMBL/GenBank/DDBJ databases">
        <title>Metagenomic assembled genomes from two thermal pools in the Uzon Caldera, Kamchatka, Russia.</title>
        <authorList>
            <person name="Wilkins L."/>
            <person name="Ettinger C."/>
        </authorList>
    </citation>
    <scope>NUCLEOTIDE SEQUENCE [LARGE SCALE GENOMIC DNA]</scope>
    <source>
        <strain evidence="12">ZAV-05</strain>
    </source>
</reference>
<dbReference type="InterPro" id="IPR034701">
    <property type="entry name" value="CdaA"/>
</dbReference>
<keyword evidence="3 10" id="KW-0808">Transferase</keyword>
<comment type="subunit">
    <text evidence="10">Probably a homodimer.</text>
</comment>
<dbReference type="InterPro" id="IPR014046">
    <property type="entry name" value="C-di-AMP_synthase"/>
</dbReference>
<dbReference type="InterPro" id="IPR050338">
    <property type="entry name" value="DisA"/>
</dbReference>
<dbReference type="InterPro" id="IPR036888">
    <property type="entry name" value="DNA_integrity_DisA_N_sf"/>
</dbReference>
<feature type="transmembrane region" description="Helical" evidence="10">
    <location>
        <begin position="62"/>
        <end position="79"/>
    </location>
</feature>
<keyword evidence="9 10" id="KW-0472">Membrane</keyword>
<keyword evidence="6 10" id="KW-0547">Nucleotide-binding</keyword>
<dbReference type="GO" id="GO:0106408">
    <property type="term" value="F:diadenylate cyclase activity"/>
    <property type="evidence" value="ECO:0007669"/>
    <property type="project" value="UniProtKB-EC"/>
</dbReference>
<keyword evidence="8 10" id="KW-1133">Transmembrane helix</keyword>
<dbReference type="InterPro" id="IPR003390">
    <property type="entry name" value="DNA_integrity_scan_DisA_N"/>
</dbReference>
<dbReference type="Gene3D" id="3.40.1700.10">
    <property type="entry name" value="DNA integrity scanning protein, DisA, N-terminal domain"/>
    <property type="match status" value="1"/>
</dbReference>
<keyword evidence="4 10" id="KW-0812">Transmembrane</keyword>
<dbReference type="EC" id="2.7.7.85" evidence="10"/>
<dbReference type="SUPFAM" id="SSF143597">
    <property type="entry name" value="YojJ-like"/>
    <property type="match status" value="1"/>
</dbReference>
<comment type="catalytic activity">
    <reaction evidence="1 10">
        <text>2 ATP = 3',3'-c-di-AMP + 2 diphosphate</text>
        <dbReference type="Rhea" id="RHEA:35655"/>
        <dbReference type="ChEBI" id="CHEBI:30616"/>
        <dbReference type="ChEBI" id="CHEBI:33019"/>
        <dbReference type="ChEBI" id="CHEBI:71500"/>
        <dbReference type="EC" id="2.7.7.85"/>
    </reaction>
</comment>
<feature type="domain" description="DAC" evidence="11">
    <location>
        <begin position="80"/>
        <end position="236"/>
    </location>
</feature>
<proteinExistence type="inferred from homology"/>
<gene>
    <name evidence="10" type="primary">dacA</name>
    <name evidence="12" type="ORF">C0187_06185</name>
</gene>